<accession>A0AAN6F6Y9</accession>
<dbReference type="EMBL" id="JASUXU010000215">
    <property type="protein sequence ID" value="KAK0302117.1"/>
    <property type="molecule type" value="Genomic_DNA"/>
</dbReference>
<evidence type="ECO:0000313" key="3">
    <source>
        <dbReference type="Proteomes" id="UP001168146"/>
    </source>
</evidence>
<dbReference type="Proteomes" id="UP001168146">
    <property type="component" value="Unassembled WGS sequence"/>
</dbReference>
<reference evidence="2" key="1">
    <citation type="submission" date="2021-12" db="EMBL/GenBank/DDBJ databases">
        <title>Black yeast isolated from Biological Soil Crust.</title>
        <authorList>
            <person name="Kurbessoian T."/>
        </authorList>
    </citation>
    <scope>NUCLEOTIDE SEQUENCE</scope>
    <source>
        <strain evidence="2">CCFEE 5208</strain>
    </source>
</reference>
<dbReference type="AlphaFoldDB" id="A0AAN6F6Y9"/>
<name>A0AAN6F6Y9_9PEZI</name>
<proteinExistence type="predicted"/>
<feature type="non-terminal residue" evidence="2">
    <location>
        <position position="1"/>
    </location>
</feature>
<feature type="region of interest" description="Disordered" evidence="1">
    <location>
        <begin position="60"/>
        <end position="84"/>
    </location>
</feature>
<evidence type="ECO:0000313" key="2">
    <source>
        <dbReference type="EMBL" id="KAK0302117.1"/>
    </source>
</evidence>
<feature type="region of interest" description="Disordered" evidence="1">
    <location>
        <begin position="1"/>
        <end position="25"/>
    </location>
</feature>
<comment type="caution">
    <text evidence="2">The sequence shown here is derived from an EMBL/GenBank/DDBJ whole genome shotgun (WGS) entry which is preliminary data.</text>
</comment>
<sequence>IGPYARGESPGIQVQVPRPPATSSTSIQLCPAVNRAPTRSPHLLENCGHVEALRTRLKAPATPQHDVNSLPLPMKPSPTGSECSTTSVASRVIHYSATAEHEPADGFTPGVPPAPVIAPYDEQTSDKHALPISRRLMPTSKYNVAAQTGTFTTVLVQCLRHDPIQ</sequence>
<evidence type="ECO:0000256" key="1">
    <source>
        <dbReference type="SAM" id="MobiDB-lite"/>
    </source>
</evidence>
<protein>
    <submittedName>
        <fullName evidence="2">Uncharacterized protein</fullName>
    </submittedName>
</protein>
<organism evidence="2 3">
    <name type="scientific">Friedmanniomyces endolithicus</name>
    <dbReference type="NCBI Taxonomy" id="329885"/>
    <lineage>
        <taxon>Eukaryota</taxon>
        <taxon>Fungi</taxon>
        <taxon>Dikarya</taxon>
        <taxon>Ascomycota</taxon>
        <taxon>Pezizomycotina</taxon>
        <taxon>Dothideomycetes</taxon>
        <taxon>Dothideomycetidae</taxon>
        <taxon>Mycosphaerellales</taxon>
        <taxon>Teratosphaeriaceae</taxon>
        <taxon>Friedmanniomyces</taxon>
    </lineage>
</organism>
<gene>
    <name evidence="2" type="ORF">LTR82_017988</name>
</gene>